<sequence length="162" mass="17558">MDYLTRESSLTSTEVASEISPALESLWLAGVAGVPGNLYFRVCSGWEGRSASSQSGSAERLYLTLRGPGSRDGGDFYGSSLRKWKLQKDKYLLPSYAACKWLSRNEEEGNQRGYGTYSASKSLAEVVFASAEEIQGGLGTTPTSHSDEEAGLAVERRSSRLL</sequence>
<organism evidence="2 3">
    <name type="scientific">Rangifer tarandus platyrhynchus</name>
    <name type="common">Svalbard reindeer</name>
    <dbReference type="NCBI Taxonomy" id="3082113"/>
    <lineage>
        <taxon>Eukaryota</taxon>
        <taxon>Metazoa</taxon>
        <taxon>Chordata</taxon>
        <taxon>Craniata</taxon>
        <taxon>Vertebrata</taxon>
        <taxon>Euteleostomi</taxon>
        <taxon>Mammalia</taxon>
        <taxon>Eutheria</taxon>
        <taxon>Laurasiatheria</taxon>
        <taxon>Artiodactyla</taxon>
        <taxon>Ruminantia</taxon>
        <taxon>Pecora</taxon>
        <taxon>Cervidae</taxon>
        <taxon>Odocoileinae</taxon>
        <taxon>Rangifer</taxon>
    </lineage>
</organism>
<protein>
    <submittedName>
        <fullName evidence="2">Uncharacterized protein</fullName>
    </submittedName>
</protein>
<accession>A0ABN8YWJ4</accession>
<gene>
    <name evidence="2" type="ORF">MRATA1EN1_LOCUS14894</name>
</gene>
<feature type="region of interest" description="Disordered" evidence="1">
    <location>
        <begin position="137"/>
        <end position="162"/>
    </location>
</feature>
<evidence type="ECO:0000313" key="3">
    <source>
        <dbReference type="Proteomes" id="UP001176941"/>
    </source>
</evidence>
<keyword evidence="3" id="KW-1185">Reference proteome</keyword>
<dbReference type="EMBL" id="OX459961">
    <property type="protein sequence ID" value="CAI9165932.1"/>
    <property type="molecule type" value="Genomic_DNA"/>
</dbReference>
<name>A0ABN8YWJ4_RANTA</name>
<dbReference type="Proteomes" id="UP001176941">
    <property type="component" value="Chromosome 25"/>
</dbReference>
<proteinExistence type="predicted"/>
<evidence type="ECO:0000313" key="2">
    <source>
        <dbReference type="EMBL" id="CAI9165932.1"/>
    </source>
</evidence>
<evidence type="ECO:0000256" key="1">
    <source>
        <dbReference type="SAM" id="MobiDB-lite"/>
    </source>
</evidence>
<reference evidence="2" key="1">
    <citation type="submission" date="2023-04" db="EMBL/GenBank/DDBJ databases">
        <authorList>
            <consortium name="ELIXIR-Norway"/>
        </authorList>
    </citation>
    <scope>NUCLEOTIDE SEQUENCE [LARGE SCALE GENOMIC DNA]</scope>
</reference>